<comment type="similarity">
    <text evidence="2">Belongs to the BexD/CtrA/VexA family.</text>
</comment>
<evidence type="ECO:0000256" key="4">
    <source>
        <dbReference type="ARBA" id="ARBA00022452"/>
    </source>
</evidence>
<comment type="subcellular location">
    <subcellularLocation>
        <location evidence="1">Cell outer membrane</location>
        <topology evidence="1">Multi-pass membrane protein</topology>
    </subcellularLocation>
</comment>
<dbReference type="Pfam" id="PF02563">
    <property type="entry name" value="Poly_export"/>
    <property type="match status" value="1"/>
</dbReference>
<evidence type="ECO:0000256" key="7">
    <source>
        <dbReference type="ARBA" id="ARBA00022729"/>
    </source>
</evidence>
<dbReference type="Pfam" id="PF18412">
    <property type="entry name" value="Wza_C"/>
    <property type="match status" value="1"/>
</dbReference>
<feature type="chain" id="PRO_5045769683" evidence="15">
    <location>
        <begin position="23"/>
        <end position="369"/>
    </location>
</feature>
<proteinExistence type="inferred from homology"/>
<evidence type="ECO:0000256" key="15">
    <source>
        <dbReference type="SAM" id="SignalP"/>
    </source>
</evidence>
<evidence type="ECO:0000256" key="1">
    <source>
        <dbReference type="ARBA" id="ARBA00004571"/>
    </source>
</evidence>
<name>A0ABV7ARH3_9GAMM</name>
<feature type="domain" description="SLBB" evidence="18">
    <location>
        <begin position="248"/>
        <end position="334"/>
    </location>
</feature>
<dbReference type="InterPro" id="IPR040716">
    <property type="entry name" value="Wza_C"/>
</dbReference>
<evidence type="ECO:0000313" key="19">
    <source>
        <dbReference type="EMBL" id="MFC2971541.1"/>
    </source>
</evidence>
<evidence type="ECO:0000313" key="20">
    <source>
        <dbReference type="Proteomes" id="UP001595457"/>
    </source>
</evidence>
<evidence type="ECO:0000256" key="13">
    <source>
        <dbReference type="ARBA" id="ARBA00023237"/>
    </source>
</evidence>
<keyword evidence="4" id="KW-1134">Transmembrane beta strand</keyword>
<evidence type="ECO:0000256" key="8">
    <source>
        <dbReference type="ARBA" id="ARBA00023047"/>
    </source>
</evidence>
<gene>
    <name evidence="19" type="ORF">ACFOJE_04850</name>
</gene>
<keyword evidence="11" id="KW-0472">Membrane</keyword>
<comment type="caution">
    <text evidence="19">The sequence shown here is derived from an EMBL/GenBank/DDBJ whole genome shotgun (WGS) entry which is preliminary data.</text>
</comment>
<keyword evidence="9" id="KW-0406">Ion transport</keyword>
<dbReference type="InterPro" id="IPR003715">
    <property type="entry name" value="Poly_export_N"/>
</dbReference>
<dbReference type="PANTHER" id="PTHR33619:SF3">
    <property type="entry name" value="POLYSACCHARIDE EXPORT PROTEIN GFCE-RELATED"/>
    <property type="match status" value="1"/>
</dbReference>
<reference evidence="20" key="1">
    <citation type="journal article" date="2019" name="Int. J. Syst. Evol. Microbiol.">
        <title>The Global Catalogue of Microorganisms (GCM) 10K type strain sequencing project: providing services to taxonomists for standard genome sequencing and annotation.</title>
        <authorList>
            <consortium name="The Broad Institute Genomics Platform"/>
            <consortium name="The Broad Institute Genome Sequencing Center for Infectious Disease"/>
            <person name="Wu L."/>
            <person name="Ma J."/>
        </authorList>
    </citation>
    <scope>NUCLEOTIDE SEQUENCE [LARGE SCALE GENOMIC DNA]</scope>
    <source>
        <strain evidence="20">KCTC 62195</strain>
    </source>
</reference>
<evidence type="ECO:0000259" key="17">
    <source>
        <dbReference type="Pfam" id="PF18412"/>
    </source>
</evidence>
<dbReference type="EMBL" id="JBHRSJ010000007">
    <property type="protein sequence ID" value="MFC2971541.1"/>
    <property type="molecule type" value="Genomic_DNA"/>
</dbReference>
<dbReference type="InterPro" id="IPR054765">
    <property type="entry name" value="SLBB_dom"/>
</dbReference>
<protein>
    <submittedName>
        <fullName evidence="19">Polysaccharide biosynthesis/export family protein</fullName>
    </submittedName>
</protein>
<evidence type="ECO:0000256" key="9">
    <source>
        <dbReference type="ARBA" id="ARBA00023065"/>
    </source>
</evidence>
<dbReference type="InterPro" id="IPR049712">
    <property type="entry name" value="Poly_export"/>
</dbReference>
<evidence type="ECO:0000256" key="14">
    <source>
        <dbReference type="ARBA" id="ARBA00023288"/>
    </source>
</evidence>
<evidence type="ECO:0000256" key="12">
    <source>
        <dbReference type="ARBA" id="ARBA00023139"/>
    </source>
</evidence>
<keyword evidence="8" id="KW-0625">Polysaccharide transport</keyword>
<evidence type="ECO:0000259" key="18">
    <source>
        <dbReference type="Pfam" id="PF22461"/>
    </source>
</evidence>
<feature type="signal peptide" evidence="15">
    <location>
        <begin position="1"/>
        <end position="22"/>
    </location>
</feature>
<keyword evidence="20" id="KW-1185">Reference proteome</keyword>
<evidence type="ECO:0000256" key="10">
    <source>
        <dbReference type="ARBA" id="ARBA00023114"/>
    </source>
</evidence>
<keyword evidence="5" id="KW-0762">Sugar transport</keyword>
<dbReference type="PANTHER" id="PTHR33619">
    <property type="entry name" value="POLYSACCHARIDE EXPORT PROTEIN GFCE-RELATED"/>
    <property type="match status" value="1"/>
</dbReference>
<evidence type="ECO:0000256" key="6">
    <source>
        <dbReference type="ARBA" id="ARBA00022692"/>
    </source>
</evidence>
<dbReference type="Proteomes" id="UP001595457">
    <property type="component" value="Unassembled WGS sequence"/>
</dbReference>
<keyword evidence="12" id="KW-0564">Palmitate</keyword>
<evidence type="ECO:0000256" key="3">
    <source>
        <dbReference type="ARBA" id="ARBA00022448"/>
    </source>
</evidence>
<keyword evidence="13" id="KW-0998">Cell outer membrane</keyword>
<evidence type="ECO:0000256" key="5">
    <source>
        <dbReference type="ARBA" id="ARBA00022597"/>
    </source>
</evidence>
<keyword evidence="7 15" id="KW-0732">Signal</keyword>
<dbReference type="Gene3D" id="1.20.5.70">
    <property type="match status" value="1"/>
</dbReference>
<dbReference type="Gene3D" id="3.10.560.10">
    <property type="entry name" value="Outer membrane lipoprotein wza domain like"/>
    <property type="match status" value="2"/>
</dbReference>
<accession>A0ABV7ARH3</accession>
<keyword evidence="10" id="KW-0626">Porin</keyword>
<dbReference type="RefSeq" id="WP_377813138.1">
    <property type="nucleotide sequence ID" value="NZ_JBHRSJ010000007.1"/>
</dbReference>
<evidence type="ECO:0000256" key="11">
    <source>
        <dbReference type="ARBA" id="ARBA00023136"/>
    </source>
</evidence>
<dbReference type="Pfam" id="PF22461">
    <property type="entry name" value="SLBB_2"/>
    <property type="match status" value="2"/>
</dbReference>
<dbReference type="PROSITE" id="PS51257">
    <property type="entry name" value="PROKAR_LIPOPROTEIN"/>
    <property type="match status" value="1"/>
</dbReference>
<evidence type="ECO:0000256" key="2">
    <source>
        <dbReference type="ARBA" id="ARBA00009450"/>
    </source>
</evidence>
<keyword evidence="6" id="KW-0812">Transmembrane</keyword>
<dbReference type="Gene3D" id="3.30.1950.10">
    <property type="entry name" value="wza like domain"/>
    <property type="match status" value="1"/>
</dbReference>
<keyword evidence="14" id="KW-0449">Lipoprotein</keyword>
<sequence length="369" mass="40434">MPRSLALVLVLLLATATQGCLFAPGQQLSTWSIKREGSRENSMVELVPITPKLLAIQDAARRAEQLPVELTTYRPGPYLVGVGDILNITVWDHPELTAPAGPQQAPFANGRLVRPDGNLFYPYIGEVQAAGRTIEDLRSDIAERLTRYIESPQVDVAVIHFGGRKVTLTGAFDKTGIQALTTVPLTLPAAVGEAGIDTAEADLAGLILKRDGREYRLDLDALNRGGARLDSIYLKDGDQLHLPYNDRKRVFILGEVVSPGPLHYKTRSISLSEVIGAVSGLRQETSAPKAVYVIRGIEDLKTRKATVFQLDAKSPTAMVLAAHFEMQPQDVVFVGAAPITRWNRFISQVVPSFYFVNTGVNLQRNIMER</sequence>
<feature type="domain" description="Outer-membrane lipoprotein Wza C-terminal" evidence="17">
    <location>
        <begin position="337"/>
        <end position="365"/>
    </location>
</feature>
<feature type="domain" description="SLBB" evidence="18">
    <location>
        <begin position="165"/>
        <end position="241"/>
    </location>
</feature>
<organism evidence="19 20">
    <name type="scientific">Azotobacter bryophylli</name>
    <dbReference type="NCBI Taxonomy" id="1986537"/>
    <lineage>
        <taxon>Bacteria</taxon>
        <taxon>Pseudomonadati</taxon>
        <taxon>Pseudomonadota</taxon>
        <taxon>Gammaproteobacteria</taxon>
        <taxon>Pseudomonadales</taxon>
        <taxon>Pseudomonadaceae</taxon>
        <taxon>Azotobacter</taxon>
    </lineage>
</organism>
<feature type="domain" description="Polysaccharide export protein N-terminal" evidence="16">
    <location>
        <begin position="75"/>
        <end position="158"/>
    </location>
</feature>
<keyword evidence="3" id="KW-0813">Transport</keyword>
<evidence type="ECO:0000259" key="16">
    <source>
        <dbReference type="Pfam" id="PF02563"/>
    </source>
</evidence>